<dbReference type="RefSeq" id="WP_092917300.1">
    <property type="nucleotide sequence ID" value="NZ_FOZN01000002.1"/>
</dbReference>
<dbReference type="EMBL" id="FOZN01000002">
    <property type="protein sequence ID" value="SFS10843.1"/>
    <property type="molecule type" value="Genomic_DNA"/>
</dbReference>
<dbReference type="AlphaFoldDB" id="A0AA94HMH3"/>
<sequence>MSPRPIESADLWWRNAVYYCLDIQVFQDSDGDGDGDIQGLISRIRYLTELGVTCLWLMPFFPTADRDDGYDITDFFAVDPRLGTLGDLVELVRVARANGMRVIVDFVMNHTSAEHPWFKASRASKDSPHRDWYVWRDAPPPNPDPPVFPGLEDSTWTKDERTGQYYLHHFRSHQPDLNVEHPPVQEQIERNLGLWLELGVSGFRVDAVPFLFSGADQQAAGPTGSAYDGDDHLRAIERFVSHRNGEAALLGEVNLPHEQQLRWFQAEGRAEGLQVQFDFVSMQQLFLSLARGDAHPLAAALRERPELPPTAQWANFVRNHDELTLDKLAPEELEEVFAAFAPEEGMRLFGRGIRRRLPTMLGDPRAVRLVYTLMFSLPGVPVLFYGEEIGMGEALEVEGRYAVRSPMQWEADASGGFSTAPPRRWPRPMPGGEWGPDRVNVADQRRDPASLWRHIQRLTTMYHDAPELAWSALEIIGVRQKAVLAHVCRADDWAMLALHNLGDGRESVRLEVRAESGSVTLIDRFDDSSMTIDGTLELDLDAYGWRWLQVSPPDATIRRV</sequence>
<dbReference type="Proteomes" id="UP000198506">
    <property type="component" value="Unassembled WGS sequence"/>
</dbReference>
<protein>
    <submittedName>
        <fullName evidence="3">Trehalose synthase</fullName>
    </submittedName>
</protein>
<dbReference type="Gene3D" id="3.20.20.80">
    <property type="entry name" value="Glycosidases"/>
    <property type="match status" value="1"/>
</dbReference>
<dbReference type="Gene3D" id="2.60.40.1180">
    <property type="entry name" value="Golgi alpha-mannosidase II"/>
    <property type="match status" value="1"/>
</dbReference>
<dbReference type="InterPro" id="IPR017853">
    <property type="entry name" value="GH"/>
</dbReference>
<dbReference type="InterPro" id="IPR013780">
    <property type="entry name" value="Glyco_hydro_b"/>
</dbReference>
<gene>
    <name evidence="3" type="ORF">SAMN04487783_1469</name>
</gene>
<evidence type="ECO:0000313" key="4">
    <source>
        <dbReference type="Proteomes" id="UP000198506"/>
    </source>
</evidence>
<feature type="region of interest" description="Disordered" evidence="1">
    <location>
        <begin position="412"/>
        <end position="435"/>
    </location>
</feature>
<dbReference type="Pfam" id="PF22157">
    <property type="entry name" value="SupH-like_C"/>
    <property type="match status" value="1"/>
</dbReference>
<organism evidence="3 4">
    <name type="scientific">Agrococcus baldri</name>
    <dbReference type="NCBI Taxonomy" id="153730"/>
    <lineage>
        <taxon>Bacteria</taxon>
        <taxon>Bacillati</taxon>
        <taxon>Actinomycetota</taxon>
        <taxon>Actinomycetes</taxon>
        <taxon>Micrococcales</taxon>
        <taxon>Microbacteriaceae</taxon>
        <taxon>Agrococcus</taxon>
    </lineage>
</organism>
<dbReference type="SUPFAM" id="SSF51445">
    <property type="entry name" value="(Trans)glycosidases"/>
    <property type="match status" value="1"/>
</dbReference>
<evidence type="ECO:0000313" key="3">
    <source>
        <dbReference type="EMBL" id="SFS10843.1"/>
    </source>
</evidence>
<dbReference type="InterPro" id="IPR054049">
    <property type="entry name" value="SupH-like_C"/>
</dbReference>
<feature type="domain" description="Glycosyl hydrolase family 13 catalytic" evidence="2">
    <location>
        <begin position="20"/>
        <end position="424"/>
    </location>
</feature>
<comment type="caution">
    <text evidence="3">The sequence shown here is derived from an EMBL/GenBank/DDBJ whole genome shotgun (WGS) entry which is preliminary data.</text>
</comment>
<reference evidence="3 4" key="1">
    <citation type="submission" date="2016-10" db="EMBL/GenBank/DDBJ databases">
        <authorList>
            <person name="Varghese N."/>
            <person name="Submissions S."/>
        </authorList>
    </citation>
    <scope>NUCLEOTIDE SEQUENCE [LARGE SCALE GENOMIC DNA]</scope>
    <source>
        <strain evidence="3 4">IAM 15147</strain>
    </source>
</reference>
<dbReference type="InterPro" id="IPR045857">
    <property type="entry name" value="O16G_dom_2"/>
</dbReference>
<dbReference type="PANTHER" id="PTHR10357">
    <property type="entry name" value="ALPHA-AMYLASE FAMILY MEMBER"/>
    <property type="match status" value="1"/>
</dbReference>
<dbReference type="Gene3D" id="3.90.400.10">
    <property type="entry name" value="Oligo-1,6-glucosidase, Domain 2"/>
    <property type="match status" value="1"/>
</dbReference>
<evidence type="ECO:0000259" key="2">
    <source>
        <dbReference type="SMART" id="SM00642"/>
    </source>
</evidence>
<keyword evidence="4" id="KW-1185">Reference proteome</keyword>
<dbReference type="Pfam" id="PF00128">
    <property type="entry name" value="Alpha-amylase"/>
    <property type="match status" value="2"/>
</dbReference>
<dbReference type="PANTHER" id="PTHR10357:SF219">
    <property type="entry name" value="MALTOSE ALPHA-D-GLUCOSYLTRANSFERASE"/>
    <property type="match status" value="1"/>
</dbReference>
<evidence type="ECO:0000256" key="1">
    <source>
        <dbReference type="SAM" id="MobiDB-lite"/>
    </source>
</evidence>
<name>A0AA94HMH3_9MICO</name>
<dbReference type="GO" id="GO:0005975">
    <property type="term" value="P:carbohydrate metabolic process"/>
    <property type="evidence" value="ECO:0007669"/>
    <property type="project" value="InterPro"/>
</dbReference>
<proteinExistence type="predicted"/>
<accession>A0AA94HMH3</accession>
<dbReference type="InterPro" id="IPR006047">
    <property type="entry name" value="GH13_cat_dom"/>
</dbReference>
<dbReference type="SMART" id="SM00642">
    <property type="entry name" value="Aamy"/>
    <property type="match status" value="1"/>
</dbReference>